<gene>
    <name evidence="2" type="ORF">QB898_01685</name>
</gene>
<name>A0AAW6RIV1_9BURK</name>
<feature type="region of interest" description="Disordered" evidence="1">
    <location>
        <begin position="76"/>
        <end position="108"/>
    </location>
</feature>
<evidence type="ECO:0000313" key="2">
    <source>
        <dbReference type="EMBL" id="MDG9698441.1"/>
    </source>
</evidence>
<dbReference type="Proteomes" id="UP001237156">
    <property type="component" value="Unassembled WGS sequence"/>
</dbReference>
<evidence type="ECO:0000256" key="1">
    <source>
        <dbReference type="SAM" id="MobiDB-lite"/>
    </source>
</evidence>
<comment type="caution">
    <text evidence="2">The sequence shown here is derived from an EMBL/GenBank/DDBJ whole genome shotgun (WGS) entry which is preliminary data.</text>
</comment>
<proteinExistence type="predicted"/>
<dbReference type="RefSeq" id="WP_279523542.1">
    <property type="nucleotide sequence ID" value="NZ_JARVII010000002.1"/>
</dbReference>
<keyword evidence="3" id="KW-1185">Reference proteome</keyword>
<evidence type="ECO:0000313" key="3">
    <source>
        <dbReference type="Proteomes" id="UP001237156"/>
    </source>
</evidence>
<feature type="compositionally biased region" description="Basic and acidic residues" evidence="1">
    <location>
        <begin position="94"/>
        <end position="108"/>
    </location>
</feature>
<accession>A0AAW6RIV1</accession>
<protein>
    <submittedName>
        <fullName evidence="2">Uncharacterized protein</fullName>
    </submittedName>
</protein>
<dbReference type="EMBL" id="JARVII010000002">
    <property type="protein sequence ID" value="MDG9698441.1"/>
    <property type="molecule type" value="Genomic_DNA"/>
</dbReference>
<organism evidence="2 3">
    <name type="scientific">Ottowia cancrivicina</name>
    <dbReference type="NCBI Taxonomy" id="3040346"/>
    <lineage>
        <taxon>Bacteria</taxon>
        <taxon>Pseudomonadati</taxon>
        <taxon>Pseudomonadota</taxon>
        <taxon>Betaproteobacteria</taxon>
        <taxon>Burkholderiales</taxon>
        <taxon>Comamonadaceae</taxon>
        <taxon>Ottowia</taxon>
    </lineage>
</organism>
<dbReference type="AlphaFoldDB" id="A0AAW6RIV1"/>
<sequence length="108" mass="12808">MKRHFLPPVFRSWRFAAFSWRGWRLGLAAQLAVDRLQGFVHSEKQNQPFKEYAHDKQPQAQHDNAMPKAAFEHLNKGQNNDEGRQQQINAFGNQRRDHDFEIENIPHF</sequence>
<reference evidence="2 3" key="1">
    <citation type="submission" date="2023-04" db="EMBL/GenBank/DDBJ databases">
        <title>Ottowia paracancer sp. nov., isolated from human stomach.</title>
        <authorList>
            <person name="Song Y."/>
        </authorList>
    </citation>
    <scope>NUCLEOTIDE SEQUENCE [LARGE SCALE GENOMIC DNA]</scope>
    <source>
        <strain evidence="2 3">10c7w1</strain>
    </source>
</reference>